<sequence>MKTAVITTVHGRHTHLVRQLRGLTEGTQMPDVHIVVALGDPAVADAVAGHQSTVLHHPASQPLPVAQGRNLGAAAALRKSAELLVFLDVDCIPGTDLIERYHTVAGQAAHRDALLCGPVTYLPPPGPDGYVLSELPINPHPARPAPAPGTVIGTADYALFWSLSFAVRAETWRRIGGFCEEYRGYGGEDTDFAQCAAAVEVPMRWVGGADAFHQYHPVADPPVGHLEDIVRNAGIFHRRWGWWPMEGWLTSFETAGLIYREAGGRPVRTEIT</sequence>
<evidence type="ECO:0000256" key="5">
    <source>
        <dbReference type="ARBA" id="ARBA00023316"/>
    </source>
</evidence>
<gene>
    <name evidence="7" type="ORF">MPRG_04160</name>
</gene>
<dbReference type="InterPro" id="IPR027791">
    <property type="entry name" value="Galactosyl_T_C"/>
</dbReference>
<dbReference type="GO" id="GO:0016740">
    <property type="term" value="F:transferase activity"/>
    <property type="evidence" value="ECO:0007669"/>
    <property type="project" value="UniProtKB-KW"/>
</dbReference>
<dbReference type="EMBL" id="BLKX01000001">
    <property type="protein sequence ID" value="GFG77140.1"/>
    <property type="molecule type" value="Genomic_DNA"/>
</dbReference>
<comment type="similarity">
    <text evidence="2">Belongs to the glycosyltransferase 2 family.</text>
</comment>
<dbReference type="RefSeq" id="WP_120791659.1">
    <property type="nucleotide sequence ID" value="NZ_BLKX01000001.1"/>
</dbReference>
<evidence type="ECO:0000256" key="2">
    <source>
        <dbReference type="ARBA" id="ARBA00006739"/>
    </source>
</evidence>
<protein>
    <submittedName>
        <fullName evidence="7">Glycosyl transferase family A</fullName>
    </submittedName>
</protein>
<dbReference type="InterPro" id="IPR029044">
    <property type="entry name" value="Nucleotide-diphossugar_trans"/>
</dbReference>
<name>A0ABQ1BYB6_9MYCO</name>
<evidence type="ECO:0000256" key="3">
    <source>
        <dbReference type="ARBA" id="ARBA00022676"/>
    </source>
</evidence>
<comment type="caution">
    <text evidence="7">The sequence shown here is derived from an EMBL/GenBank/DDBJ whole genome shotgun (WGS) entry which is preliminary data.</text>
</comment>
<evidence type="ECO:0000313" key="8">
    <source>
        <dbReference type="Proteomes" id="UP000465240"/>
    </source>
</evidence>
<organism evidence="7 8">
    <name type="scientific">Mycobacterium paragordonae</name>
    <dbReference type="NCBI Taxonomy" id="1389713"/>
    <lineage>
        <taxon>Bacteria</taxon>
        <taxon>Bacillati</taxon>
        <taxon>Actinomycetota</taxon>
        <taxon>Actinomycetes</taxon>
        <taxon>Mycobacteriales</taxon>
        <taxon>Mycobacteriaceae</taxon>
        <taxon>Mycobacterium</taxon>
    </lineage>
</organism>
<comment type="pathway">
    <text evidence="1">Cell wall biogenesis; cell wall polysaccharide biosynthesis.</text>
</comment>
<dbReference type="Gene3D" id="3.90.550.10">
    <property type="entry name" value="Spore Coat Polysaccharide Biosynthesis Protein SpsA, Chain A"/>
    <property type="match status" value="1"/>
</dbReference>
<keyword evidence="3" id="KW-0328">Glycosyltransferase</keyword>
<proteinExistence type="inferred from homology"/>
<keyword evidence="5" id="KW-0961">Cell wall biogenesis/degradation</keyword>
<evidence type="ECO:0000256" key="1">
    <source>
        <dbReference type="ARBA" id="ARBA00004776"/>
    </source>
</evidence>
<evidence type="ECO:0000313" key="7">
    <source>
        <dbReference type="EMBL" id="GFG77140.1"/>
    </source>
</evidence>
<reference evidence="7 8" key="1">
    <citation type="journal article" date="2019" name="Emerg. Microbes Infect.">
        <title>Comprehensive subspecies identification of 175 nontuberculous mycobacteria species based on 7547 genomic profiles.</title>
        <authorList>
            <person name="Matsumoto Y."/>
            <person name="Kinjo T."/>
            <person name="Motooka D."/>
            <person name="Nabeya D."/>
            <person name="Jung N."/>
            <person name="Uechi K."/>
            <person name="Horii T."/>
            <person name="Iida T."/>
            <person name="Fujita J."/>
            <person name="Nakamura S."/>
        </authorList>
    </citation>
    <scope>NUCLEOTIDE SEQUENCE [LARGE SCALE GENOMIC DNA]</scope>
    <source>
        <strain evidence="7 8">JCM 18565</strain>
    </source>
</reference>
<dbReference type="PANTHER" id="PTHR43179">
    <property type="entry name" value="RHAMNOSYLTRANSFERASE WBBL"/>
    <property type="match status" value="1"/>
</dbReference>
<dbReference type="PANTHER" id="PTHR43179:SF12">
    <property type="entry name" value="GALACTOFURANOSYLTRANSFERASE GLFT2"/>
    <property type="match status" value="1"/>
</dbReference>
<evidence type="ECO:0000256" key="4">
    <source>
        <dbReference type="ARBA" id="ARBA00022679"/>
    </source>
</evidence>
<dbReference type="SUPFAM" id="SSF53448">
    <property type="entry name" value="Nucleotide-diphospho-sugar transferases"/>
    <property type="match status" value="1"/>
</dbReference>
<dbReference type="Pfam" id="PF02709">
    <property type="entry name" value="Glyco_transf_7C"/>
    <property type="match status" value="1"/>
</dbReference>
<keyword evidence="4 7" id="KW-0808">Transferase</keyword>
<feature type="domain" description="Galactosyltransferase C-terminal" evidence="6">
    <location>
        <begin position="157"/>
        <end position="200"/>
    </location>
</feature>
<evidence type="ECO:0000259" key="6">
    <source>
        <dbReference type="Pfam" id="PF02709"/>
    </source>
</evidence>
<keyword evidence="8" id="KW-1185">Reference proteome</keyword>
<accession>A0ABQ1BYB6</accession>
<dbReference type="Proteomes" id="UP000465240">
    <property type="component" value="Unassembled WGS sequence"/>
</dbReference>